<dbReference type="Gene3D" id="2.40.50.100">
    <property type="match status" value="1"/>
</dbReference>
<dbReference type="EMBL" id="UINC01008719">
    <property type="protein sequence ID" value="SVA39204.1"/>
    <property type="molecule type" value="Genomic_DNA"/>
</dbReference>
<dbReference type="AlphaFoldDB" id="A0A381VG53"/>
<evidence type="ECO:0000313" key="1">
    <source>
        <dbReference type="EMBL" id="SVA39204.1"/>
    </source>
</evidence>
<gene>
    <name evidence="1" type="ORF">METZ01_LOCUS92058</name>
</gene>
<dbReference type="SUPFAM" id="SSF51230">
    <property type="entry name" value="Single hybrid motif"/>
    <property type="match status" value="1"/>
</dbReference>
<evidence type="ECO:0008006" key="2">
    <source>
        <dbReference type="Google" id="ProtNLM"/>
    </source>
</evidence>
<sequence>EIMACNEKVESDATILNKSPYKDGWIVRLKPSLLGTEKEELVSGNDALEGFKVYMNEKELGECIHCEGFDE</sequence>
<dbReference type="Pfam" id="PF01597">
    <property type="entry name" value="GCV_H"/>
    <property type="match status" value="1"/>
</dbReference>
<protein>
    <recommendedName>
        <fullName evidence="2">Lipoyl-binding domain-containing protein</fullName>
    </recommendedName>
</protein>
<dbReference type="InterPro" id="IPR033753">
    <property type="entry name" value="GCV_H/Fam206"/>
</dbReference>
<proteinExistence type="predicted"/>
<reference evidence="1" key="1">
    <citation type="submission" date="2018-05" db="EMBL/GenBank/DDBJ databases">
        <authorList>
            <person name="Lanie J.A."/>
            <person name="Ng W.-L."/>
            <person name="Kazmierczak K.M."/>
            <person name="Andrzejewski T.M."/>
            <person name="Davidsen T.M."/>
            <person name="Wayne K.J."/>
            <person name="Tettelin H."/>
            <person name="Glass J.I."/>
            <person name="Rusch D."/>
            <person name="Podicherti R."/>
            <person name="Tsui H.-C.T."/>
            <person name="Winkler M.E."/>
        </authorList>
    </citation>
    <scope>NUCLEOTIDE SEQUENCE</scope>
</reference>
<feature type="non-terminal residue" evidence="1">
    <location>
        <position position="1"/>
    </location>
</feature>
<dbReference type="InterPro" id="IPR011053">
    <property type="entry name" value="Single_hybrid_motif"/>
</dbReference>
<organism evidence="1">
    <name type="scientific">marine metagenome</name>
    <dbReference type="NCBI Taxonomy" id="408172"/>
    <lineage>
        <taxon>unclassified sequences</taxon>
        <taxon>metagenomes</taxon>
        <taxon>ecological metagenomes</taxon>
    </lineage>
</organism>
<name>A0A381VG53_9ZZZZ</name>
<accession>A0A381VG53</accession>